<keyword evidence="2" id="KW-0433">Leucine-rich repeat</keyword>
<dbReference type="Proteomes" id="UP000836841">
    <property type="component" value="Chromosome 7"/>
</dbReference>
<keyword evidence="5" id="KW-0677">Repeat</keyword>
<keyword evidence="13" id="KW-1185">Reference proteome</keyword>
<evidence type="ECO:0000256" key="7">
    <source>
        <dbReference type="ARBA" id="ARBA00023136"/>
    </source>
</evidence>
<evidence type="ECO:0000256" key="1">
    <source>
        <dbReference type="ARBA" id="ARBA00004479"/>
    </source>
</evidence>
<accession>A0AAU9T9R6</accession>
<keyword evidence="3" id="KW-0812">Transmembrane</keyword>
<evidence type="ECO:0000256" key="2">
    <source>
        <dbReference type="ARBA" id="ARBA00022614"/>
    </source>
</evidence>
<dbReference type="InterPro" id="IPR055414">
    <property type="entry name" value="LRR_R13L4/SHOC2-like"/>
</dbReference>
<dbReference type="SMART" id="SM00369">
    <property type="entry name" value="LRR_TYP"/>
    <property type="match status" value="2"/>
</dbReference>
<gene>
    <name evidence="12" type="ORF">TAV2_LOCUS22865</name>
</gene>
<comment type="subcellular location">
    <subcellularLocation>
        <location evidence="1">Membrane</location>
        <topology evidence="1">Single-pass type I membrane protein</topology>
    </subcellularLocation>
</comment>
<dbReference type="EMBL" id="OU466863">
    <property type="protein sequence ID" value="CAH2079448.1"/>
    <property type="molecule type" value="Genomic_DNA"/>
</dbReference>
<feature type="domain" description="Disease resistance R13L4/SHOC-2-like LRR" evidence="11">
    <location>
        <begin position="74"/>
        <end position="188"/>
    </location>
</feature>
<evidence type="ECO:0000256" key="5">
    <source>
        <dbReference type="ARBA" id="ARBA00022737"/>
    </source>
</evidence>
<dbReference type="GO" id="GO:0016020">
    <property type="term" value="C:membrane"/>
    <property type="evidence" value="ECO:0007669"/>
    <property type="project" value="UniProtKB-SubCell"/>
</dbReference>
<dbReference type="InterPro" id="IPR013210">
    <property type="entry name" value="LRR_N_plant-typ"/>
</dbReference>
<protein>
    <recommendedName>
        <fullName evidence="14">Leucine-rich repeat-containing N-terminal plant-type domain-containing protein</fullName>
    </recommendedName>
</protein>
<dbReference type="InterPro" id="IPR046956">
    <property type="entry name" value="RLP23-like"/>
</dbReference>
<name>A0AAU9T9R6_THLAR</name>
<keyword evidence="8" id="KW-0675">Receptor</keyword>
<dbReference type="AlphaFoldDB" id="A0AAU9T9R6"/>
<evidence type="ECO:0000259" key="11">
    <source>
        <dbReference type="Pfam" id="PF23598"/>
    </source>
</evidence>
<evidence type="ECO:0000256" key="3">
    <source>
        <dbReference type="ARBA" id="ARBA00022692"/>
    </source>
</evidence>
<reference evidence="12 13" key="1">
    <citation type="submission" date="2022-03" db="EMBL/GenBank/DDBJ databases">
        <authorList>
            <person name="Nunn A."/>
            <person name="Chopra R."/>
            <person name="Nunn A."/>
            <person name="Contreras Garrido A."/>
        </authorList>
    </citation>
    <scope>NUCLEOTIDE SEQUENCE [LARGE SCALE GENOMIC DNA]</scope>
</reference>
<dbReference type="PRINTS" id="PR00019">
    <property type="entry name" value="LEURICHRPT"/>
</dbReference>
<keyword evidence="6" id="KW-1133">Transmembrane helix</keyword>
<evidence type="ECO:0000256" key="4">
    <source>
        <dbReference type="ARBA" id="ARBA00022729"/>
    </source>
</evidence>
<keyword evidence="9" id="KW-0325">Glycoprotein</keyword>
<dbReference type="FunFam" id="3.80.10.10:FF:000400">
    <property type="entry name" value="Nuclear pore complex protein NUP107"/>
    <property type="match status" value="1"/>
</dbReference>
<dbReference type="Gene3D" id="3.80.10.10">
    <property type="entry name" value="Ribonuclease Inhibitor"/>
    <property type="match status" value="1"/>
</dbReference>
<dbReference type="InterPro" id="IPR003591">
    <property type="entry name" value="Leu-rich_rpt_typical-subtyp"/>
</dbReference>
<dbReference type="InterPro" id="IPR032675">
    <property type="entry name" value="LRR_dom_sf"/>
</dbReference>
<dbReference type="Pfam" id="PF23598">
    <property type="entry name" value="LRR_14"/>
    <property type="match status" value="1"/>
</dbReference>
<evidence type="ECO:0000256" key="6">
    <source>
        <dbReference type="ARBA" id="ARBA00022989"/>
    </source>
</evidence>
<keyword evidence="7" id="KW-0472">Membrane</keyword>
<evidence type="ECO:0000259" key="10">
    <source>
        <dbReference type="Pfam" id="PF08263"/>
    </source>
</evidence>
<evidence type="ECO:0008006" key="14">
    <source>
        <dbReference type="Google" id="ProtNLM"/>
    </source>
</evidence>
<organism evidence="12 13">
    <name type="scientific">Thlaspi arvense</name>
    <name type="common">Field penny-cress</name>
    <dbReference type="NCBI Taxonomy" id="13288"/>
    <lineage>
        <taxon>Eukaryota</taxon>
        <taxon>Viridiplantae</taxon>
        <taxon>Streptophyta</taxon>
        <taxon>Embryophyta</taxon>
        <taxon>Tracheophyta</taxon>
        <taxon>Spermatophyta</taxon>
        <taxon>Magnoliopsida</taxon>
        <taxon>eudicotyledons</taxon>
        <taxon>Gunneridae</taxon>
        <taxon>Pentapetalae</taxon>
        <taxon>rosids</taxon>
        <taxon>malvids</taxon>
        <taxon>Brassicales</taxon>
        <taxon>Brassicaceae</taxon>
        <taxon>Thlaspideae</taxon>
        <taxon>Thlaspi</taxon>
    </lineage>
</organism>
<sequence length="228" mass="26199">MRNALWEFKSEFYVQRPDWMDSDTQTEKWRNNADCCSWDGVSCDPKTGHVVALDLWNNYFSYPNSLNGPLRSNSSLFKLQHLQNLDLTRNNLSGILPDSIGDLKYLKNLSLSDCNLFGKIPYSHGNLSSLTHLDLSFNDLTGEIPASMGNLNYLASLQLDFNKLSGNFPHVILNLSELTNIRLGRSRSRNKKKMMTSQLSWQNDWLKKRQGDFTTKRDEIVVRSEIQS</sequence>
<feature type="domain" description="Leucine-rich repeat-containing N-terminal plant-type" evidence="10">
    <location>
        <begin position="3"/>
        <end position="44"/>
    </location>
</feature>
<keyword evidence="4" id="KW-0732">Signal</keyword>
<dbReference type="Pfam" id="PF08263">
    <property type="entry name" value="LRRNT_2"/>
    <property type="match status" value="1"/>
</dbReference>
<dbReference type="SUPFAM" id="SSF52058">
    <property type="entry name" value="L domain-like"/>
    <property type="match status" value="1"/>
</dbReference>
<dbReference type="PANTHER" id="PTHR48063">
    <property type="entry name" value="LRR RECEPTOR-LIKE KINASE"/>
    <property type="match status" value="1"/>
</dbReference>
<evidence type="ECO:0000256" key="8">
    <source>
        <dbReference type="ARBA" id="ARBA00023170"/>
    </source>
</evidence>
<evidence type="ECO:0000256" key="9">
    <source>
        <dbReference type="ARBA" id="ARBA00023180"/>
    </source>
</evidence>
<proteinExistence type="predicted"/>
<evidence type="ECO:0000313" key="13">
    <source>
        <dbReference type="Proteomes" id="UP000836841"/>
    </source>
</evidence>
<evidence type="ECO:0000313" key="12">
    <source>
        <dbReference type="EMBL" id="CAH2079448.1"/>
    </source>
</evidence>